<gene>
    <name evidence="1" type="ORF">SAMN05660733_04832</name>
</gene>
<keyword evidence="2" id="KW-1185">Reference proteome</keyword>
<evidence type="ECO:0000313" key="1">
    <source>
        <dbReference type="EMBL" id="SMD15396.1"/>
    </source>
</evidence>
<dbReference type="AlphaFoldDB" id="A0A1W2F1Q5"/>
<dbReference type="EMBL" id="FWYC01000011">
    <property type="protein sequence ID" value="SMD15396.1"/>
    <property type="molecule type" value="Genomic_DNA"/>
</dbReference>
<evidence type="ECO:0008006" key="3">
    <source>
        <dbReference type="Google" id="ProtNLM"/>
    </source>
</evidence>
<dbReference type="eggNOG" id="ENOG50305NF">
    <property type="taxonomic scope" value="Bacteria"/>
</dbReference>
<organism evidence="1 2">
    <name type="scientific">Lentzea albidocapillata</name>
    <dbReference type="NCBI Taxonomy" id="40571"/>
    <lineage>
        <taxon>Bacteria</taxon>
        <taxon>Bacillati</taxon>
        <taxon>Actinomycetota</taxon>
        <taxon>Actinomycetes</taxon>
        <taxon>Pseudonocardiales</taxon>
        <taxon>Pseudonocardiaceae</taxon>
        <taxon>Lentzea</taxon>
    </lineage>
</organism>
<protein>
    <recommendedName>
        <fullName evidence="3">Asp23 family, cell envelope-related function</fullName>
    </recommendedName>
</protein>
<dbReference type="STRING" id="40571.SAMN05660733_04832"/>
<dbReference type="RefSeq" id="WP_030474529.1">
    <property type="nucleotide sequence ID" value="NZ_FWYC01000011.1"/>
</dbReference>
<dbReference type="Proteomes" id="UP000192840">
    <property type="component" value="Unassembled WGS sequence"/>
</dbReference>
<reference evidence="2" key="1">
    <citation type="submission" date="2017-04" db="EMBL/GenBank/DDBJ databases">
        <authorList>
            <person name="Varghese N."/>
            <person name="Submissions S."/>
        </authorList>
    </citation>
    <scope>NUCLEOTIDE SEQUENCE [LARGE SCALE GENOMIC DNA]</scope>
    <source>
        <strain evidence="2">DSM 44073</strain>
    </source>
</reference>
<dbReference type="OrthoDB" id="3711227at2"/>
<name>A0A1W2F1Q5_9PSEU</name>
<accession>A0A1W2F1Q5</accession>
<sequence length="180" mass="19439">MAVTSDYVLPCGRDVEEVWEAIDLSDEHTRSCPHCAAVRESLLVLRAATDELVREEVEPPFDLVSRVMSAVRADVRRSDVVPLPGDGLARISTRAVAAVLRYAADGVDGVRARACRVEEAPESTVSDPVIEVELSIAITAGLVTHQAYDEVRRRVLAAASARIGVRLARLDLVVADVLEG</sequence>
<evidence type="ECO:0000313" key="2">
    <source>
        <dbReference type="Proteomes" id="UP000192840"/>
    </source>
</evidence>
<proteinExistence type="predicted"/>